<evidence type="ECO:0000313" key="2">
    <source>
        <dbReference type="Proteomes" id="UP001501083"/>
    </source>
</evidence>
<accession>A0ABP9LEY2</accession>
<dbReference type="Proteomes" id="UP001501083">
    <property type="component" value="Unassembled WGS sequence"/>
</dbReference>
<sequence>MPGQEWNARLAQVAAEGGFAMTFAHRQLMHGDPSKFTSGQATTAAEIRRPVTRADFGPSGEVGDKYFREFLARDQMQFPCGWDERDYKGV</sequence>
<evidence type="ECO:0000313" key="1">
    <source>
        <dbReference type="EMBL" id="GAA5075545.1"/>
    </source>
</evidence>
<protein>
    <submittedName>
        <fullName evidence="1">Uncharacterized protein</fullName>
    </submittedName>
</protein>
<keyword evidence="2" id="KW-1185">Reference proteome</keyword>
<organism evidence="1 2">
    <name type="scientific">Lysobacter panacisoli</name>
    <dbReference type="NCBI Taxonomy" id="1255263"/>
    <lineage>
        <taxon>Bacteria</taxon>
        <taxon>Pseudomonadati</taxon>
        <taxon>Pseudomonadota</taxon>
        <taxon>Gammaproteobacteria</taxon>
        <taxon>Lysobacterales</taxon>
        <taxon>Lysobacteraceae</taxon>
        <taxon>Lysobacter</taxon>
    </lineage>
</organism>
<dbReference type="EMBL" id="BAABKY010000002">
    <property type="protein sequence ID" value="GAA5075545.1"/>
    <property type="molecule type" value="Genomic_DNA"/>
</dbReference>
<gene>
    <name evidence="1" type="ORF">GCM10025759_19180</name>
</gene>
<name>A0ABP9LEY2_9GAMM</name>
<reference evidence="2" key="1">
    <citation type="journal article" date="2019" name="Int. J. Syst. Evol. Microbiol.">
        <title>The Global Catalogue of Microorganisms (GCM) 10K type strain sequencing project: providing services to taxonomists for standard genome sequencing and annotation.</title>
        <authorList>
            <consortium name="The Broad Institute Genomics Platform"/>
            <consortium name="The Broad Institute Genome Sequencing Center for Infectious Disease"/>
            <person name="Wu L."/>
            <person name="Ma J."/>
        </authorList>
    </citation>
    <scope>NUCLEOTIDE SEQUENCE [LARGE SCALE GENOMIC DNA]</scope>
    <source>
        <strain evidence="2">JCM 19212</strain>
    </source>
</reference>
<comment type="caution">
    <text evidence="1">The sequence shown here is derived from an EMBL/GenBank/DDBJ whole genome shotgun (WGS) entry which is preliminary data.</text>
</comment>
<proteinExistence type="predicted"/>